<dbReference type="STRING" id="341454.A0A4S2MYR7"/>
<dbReference type="InterPro" id="IPR018830">
    <property type="entry name" value="DUF2434"/>
</dbReference>
<sequence>MGGAPLIWPTEGTRINDTHLSYNNHIYNSTTLEEFNYSFYSNGTLSNHTNCYLAFPPYSFHLNLVDNGTVYNGSSCTASILPIEVRGGVGIAFGVIHGILLVCALTCLKKHGTLHLPADRNFSLVSRRWQWYWFSLTSACAMISCFTAIDVDRNYTQSIALILTNFFYYITLPAMMASIWEMTRHWGSFCERLVLDEDSFKYLHGDARSQFELYIPLVFYLWGFLTFFLACLRSWTSIPKGNWHAATDARFKASAIFPIIGFIVILISIAGTMRYYQPYARRIPWKIPFCLGFILIRIGYNVAVAWDYDIGPLKWDASLPKVYVLGYMPIVLVMITMVAYGFWEENDDIRLKKIRKERHKHMDRELGLRPMPGVKVNTTDSGMSGSTFDSKMSGNTIVDGGYGGK</sequence>
<keyword evidence="1" id="KW-0472">Membrane</keyword>
<keyword evidence="1" id="KW-1133">Transmembrane helix</keyword>
<feature type="transmembrane region" description="Helical" evidence="1">
    <location>
        <begin position="322"/>
        <end position="343"/>
    </location>
</feature>
<name>A0A4S2MYR7_9PEZI</name>
<reference evidence="2 3" key="1">
    <citation type="submission" date="2019-04" db="EMBL/GenBank/DDBJ databases">
        <title>Comparative genomics and transcriptomics to analyze fruiting body development in filamentous ascomycetes.</title>
        <authorList>
            <consortium name="DOE Joint Genome Institute"/>
            <person name="Lutkenhaus R."/>
            <person name="Traeger S."/>
            <person name="Breuer J."/>
            <person name="Kuo A."/>
            <person name="Lipzen A."/>
            <person name="Pangilinan J."/>
            <person name="Dilworth D."/>
            <person name="Sandor L."/>
            <person name="Poggeler S."/>
            <person name="Barry K."/>
            <person name="Grigoriev I.V."/>
            <person name="Nowrousian M."/>
        </authorList>
    </citation>
    <scope>NUCLEOTIDE SEQUENCE [LARGE SCALE GENOMIC DNA]</scope>
    <source>
        <strain evidence="2 3">CBS 389.68</strain>
    </source>
</reference>
<dbReference type="AlphaFoldDB" id="A0A4S2MYR7"/>
<protein>
    <submittedName>
        <fullName evidence="2">Uncharacterized protein</fullName>
    </submittedName>
</protein>
<evidence type="ECO:0000256" key="1">
    <source>
        <dbReference type="SAM" id="Phobius"/>
    </source>
</evidence>
<feature type="transmembrane region" description="Helical" evidence="1">
    <location>
        <begin position="255"/>
        <end position="276"/>
    </location>
</feature>
<feature type="transmembrane region" description="Helical" evidence="1">
    <location>
        <begin position="155"/>
        <end position="175"/>
    </location>
</feature>
<dbReference type="Proteomes" id="UP000298138">
    <property type="component" value="Unassembled WGS sequence"/>
</dbReference>
<evidence type="ECO:0000313" key="3">
    <source>
        <dbReference type="Proteomes" id="UP000298138"/>
    </source>
</evidence>
<dbReference type="InParanoid" id="A0A4S2MYR7"/>
<dbReference type="OrthoDB" id="5308502at2759"/>
<feature type="transmembrane region" description="Helical" evidence="1">
    <location>
        <begin position="89"/>
        <end position="108"/>
    </location>
</feature>
<gene>
    <name evidence="2" type="ORF">EX30DRAFT_348234</name>
</gene>
<evidence type="ECO:0000313" key="2">
    <source>
        <dbReference type="EMBL" id="TGZ81827.1"/>
    </source>
</evidence>
<keyword evidence="1" id="KW-0812">Transmembrane</keyword>
<dbReference type="Pfam" id="PF10361">
    <property type="entry name" value="DUF2434"/>
    <property type="match status" value="1"/>
</dbReference>
<dbReference type="EMBL" id="ML220117">
    <property type="protein sequence ID" value="TGZ81827.1"/>
    <property type="molecule type" value="Genomic_DNA"/>
</dbReference>
<feature type="transmembrane region" description="Helical" evidence="1">
    <location>
        <begin position="213"/>
        <end position="235"/>
    </location>
</feature>
<feature type="transmembrane region" description="Helical" evidence="1">
    <location>
        <begin position="283"/>
        <end position="302"/>
    </location>
</feature>
<accession>A0A4S2MYR7</accession>
<proteinExistence type="predicted"/>
<keyword evidence="3" id="KW-1185">Reference proteome</keyword>
<feature type="transmembrane region" description="Helical" evidence="1">
    <location>
        <begin position="129"/>
        <end position="149"/>
    </location>
</feature>
<organism evidence="2 3">
    <name type="scientific">Ascodesmis nigricans</name>
    <dbReference type="NCBI Taxonomy" id="341454"/>
    <lineage>
        <taxon>Eukaryota</taxon>
        <taxon>Fungi</taxon>
        <taxon>Dikarya</taxon>
        <taxon>Ascomycota</taxon>
        <taxon>Pezizomycotina</taxon>
        <taxon>Pezizomycetes</taxon>
        <taxon>Pezizales</taxon>
        <taxon>Ascodesmidaceae</taxon>
        <taxon>Ascodesmis</taxon>
    </lineage>
</organism>